<name>A0A1H3WMQ1_9BACT</name>
<dbReference type="Gene3D" id="3.20.20.70">
    <property type="entry name" value="Aldolase class I"/>
    <property type="match status" value="1"/>
</dbReference>
<dbReference type="AlphaFoldDB" id="A0A1H3WMQ1"/>
<dbReference type="Pfam" id="PF00682">
    <property type="entry name" value="HMGL-like"/>
    <property type="match status" value="1"/>
</dbReference>
<evidence type="ECO:0000256" key="2">
    <source>
        <dbReference type="ARBA" id="ARBA00022723"/>
    </source>
</evidence>
<protein>
    <submittedName>
        <fullName evidence="5">Hydroxymethylglutaryl-CoA lyase</fullName>
    </submittedName>
</protein>
<dbReference type="GO" id="GO:0006552">
    <property type="term" value="P:L-leucine catabolic process"/>
    <property type="evidence" value="ECO:0007669"/>
    <property type="project" value="TreeGrafter"/>
</dbReference>
<evidence type="ECO:0000313" key="6">
    <source>
        <dbReference type="Proteomes" id="UP000199041"/>
    </source>
</evidence>
<gene>
    <name evidence="5" type="ORF">SAMN05192529_103155</name>
</gene>
<evidence type="ECO:0000256" key="1">
    <source>
        <dbReference type="ARBA" id="ARBA00009405"/>
    </source>
</evidence>
<dbReference type="EMBL" id="FNQY01000003">
    <property type="protein sequence ID" value="SDZ88399.1"/>
    <property type="molecule type" value="Genomic_DNA"/>
</dbReference>
<dbReference type="InterPro" id="IPR000891">
    <property type="entry name" value="PYR_CT"/>
</dbReference>
<dbReference type="PANTHER" id="PTHR42738:SF7">
    <property type="entry name" value="HYDROXYMETHYLGLUTARYL-COA LYASE"/>
    <property type="match status" value="1"/>
</dbReference>
<organism evidence="5 6">
    <name type="scientific">Arachidicoccus rhizosphaerae</name>
    <dbReference type="NCBI Taxonomy" id="551991"/>
    <lineage>
        <taxon>Bacteria</taxon>
        <taxon>Pseudomonadati</taxon>
        <taxon>Bacteroidota</taxon>
        <taxon>Chitinophagia</taxon>
        <taxon>Chitinophagales</taxon>
        <taxon>Chitinophagaceae</taxon>
        <taxon>Arachidicoccus</taxon>
    </lineage>
</organism>
<dbReference type="PANTHER" id="PTHR42738">
    <property type="entry name" value="HYDROXYMETHYLGLUTARYL-COA LYASE"/>
    <property type="match status" value="1"/>
</dbReference>
<evidence type="ECO:0000313" key="5">
    <source>
        <dbReference type="EMBL" id="SDZ88399.1"/>
    </source>
</evidence>
<sequence length="294" mass="32462">MQQIAPEHLSKIELVECPRDAMQGWAHPISTATKVDYLRQLLEVGFPVLDFGSFVSAKAIPQMADTAAVVQRLDFKSLKTPTRLLAIVANQRGAEQACLHEEIHFLGFPFSISETFQIRNTNSTRAESFERVKAIQQLCIQHGKELVIYLSMGFGNPYADPYNSSVLNEWAEKIAGLGIKIISLADTVGLATPKQIKDALTILIPQYTDIVFGVHLHSKKEDSLAKIQAALEGGCRRFDGALKGIGGCPMAQDDLVGNMDTELMIHYFHEKGFDLSLNDNALKAALDMTSRVFI</sequence>
<dbReference type="InterPro" id="IPR013785">
    <property type="entry name" value="Aldolase_TIM"/>
</dbReference>
<dbReference type="STRING" id="551991.SAMN05192529_103155"/>
<evidence type="ECO:0000256" key="3">
    <source>
        <dbReference type="ARBA" id="ARBA00023239"/>
    </source>
</evidence>
<dbReference type="InterPro" id="IPR043594">
    <property type="entry name" value="HMGL"/>
</dbReference>
<dbReference type="GO" id="GO:0046951">
    <property type="term" value="P:ketone body biosynthetic process"/>
    <property type="evidence" value="ECO:0007669"/>
    <property type="project" value="TreeGrafter"/>
</dbReference>
<dbReference type="GO" id="GO:0046872">
    <property type="term" value="F:metal ion binding"/>
    <property type="evidence" value="ECO:0007669"/>
    <property type="project" value="UniProtKB-KW"/>
</dbReference>
<keyword evidence="3 5" id="KW-0456">Lyase</keyword>
<keyword evidence="6" id="KW-1185">Reference proteome</keyword>
<feature type="domain" description="Pyruvate carboxyltransferase" evidence="4">
    <location>
        <begin position="11"/>
        <end position="283"/>
    </location>
</feature>
<accession>A0A1H3WMQ1</accession>
<comment type="similarity">
    <text evidence="1">Belongs to the HMG-CoA lyase family.</text>
</comment>
<dbReference type="SUPFAM" id="SSF51569">
    <property type="entry name" value="Aldolase"/>
    <property type="match status" value="1"/>
</dbReference>
<dbReference type="GO" id="GO:0004419">
    <property type="term" value="F:hydroxymethylglutaryl-CoA lyase activity"/>
    <property type="evidence" value="ECO:0007669"/>
    <property type="project" value="TreeGrafter"/>
</dbReference>
<evidence type="ECO:0000259" key="4">
    <source>
        <dbReference type="PROSITE" id="PS50991"/>
    </source>
</evidence>
<proteinExistence type="inferred from homology"/>
<dbReference type="PROSITE" id="PS50991">
    <property type="entry name" value="PYR_CT"/>
    <property type="match status" value="1"/>
</dbReference>
<reference evidence="5 6" key="1">
    <citation type="submission" date="2016-10" db="EMBL/GenBank/DDBJ databases">
        <authorList>
            <person name="de Groot N.N."/>
        </authorList>
    </citation>
    <scope>NUCLEOTIDE SEQUENCE [LARGE SCALE GENOMIC DNA]</scope>
    <source>
        <strain evidence="5 6">Vu-144</strain>
    </source>
</reference>
<keyword evidence="2" id="KW-0479">Metal-binding</keyword>
<dbReference type="Proteomes" id="UP000199041">
    <property type="component" value="Unassembled WGS sequence"/>
</dbReference>
<dbReference type="RefSeq" id="WP_211481742.1">
    <property type="nucleotide sequence ID" value="NZ_FNQY01000003.1"/>
</dbReference>
<dbReference type="CDD" id="cd07938">
    <property type="entry name" value="DRE_TIM_HMGL"/>
    <property type="match status" value="1"/>
</dbReference>